<reference evidence="1 2" key="1">
    <citation type="submission" date="2015-11" db="EMBL/GenBank/DDBJ databases">
        <authorList>
            <person name="Lin W."/>
        </authorList>
    </citation>
    <scope>NUCLEOTIDE SEQUENCE [LARGE SCALE GENOMIC DNA]</scope>
    <source>
        <strain evidence="1 2">HCH-1</strain>
    </source>
</reference>
<dbReference type="EMBL" id="LNQR01000036">
    <property type="protein sequence ID" value="KWT90161.1"/>
    <property type="molecule type" value="Genomic_DNA"/>
</dbReference>
<evidence type="ECO:0000313" key="2">
    <source>
        <dbReference type="Proteomes" id="UP000060487"/>
    </source>
</evidence>
<dbReference type="Proteomes" id="UP000060487">
    <property type="component" value="Unassembled WGS sequence"/>
</dbReference>
<name>A0ABR5SGM5_9BACT</name>
<accession>A0ABR5SGM5</accession>
<proteinExistence type="predicted"/>
<gene>
    <name evidence="1" type="ORF">ASN18_1167</name>
</gene>
<evidence type="ECO:0000313" key="1">
    <source>
        <dbReference type="EMBL" id="KWT90161.1"/>
    </source>
</evidence>
<protein>
    <submittedName>
        <fullName evidence="1">Endoribonuclease</fullName>
    </submittedName>
</protein>
<keyword evidence="2" id="KW-1185">Reference proteome</keyword>
<comment type="caution">
    <text evidence="1">The sequence shown here is derived from an EMBL/GenBank/DDBJ whole genome shotgun (WGS) entry which is preliminary data.</text>
</comment>
<sequence>MVDKESISDILKELDKSFKISLLSPNYIDSVFIAKLGVLEFCGWIEYTMDSIVKSALDGKLQTDKYKKMLSDDIIGKTYGFQYITHFRPMLIKALGIVNMEKIEISLTVQLGTLSGILNTLIKQRNKAAHTFGSNIPKNYDAPSTMIGYLEQICPILEAIDEMITNNDEEYLILGLPLYG</sequence>
<dbReference type="RefSeq" id="WP_085051811.1">
    <property type="nucleotide sequence ID" value="NZ_LNQR01000036.1"/>
</dbReference>
<organism evidence="1 2">
    <name type="scientific">Candidatus Magnetominusculus xianensis</name>
    <dbReference type="NCBI Taxonomy" id="1748249"/>
    <lineage>
        <taxon>Bacteria</taxon>
        <taxon>Pseudomonadati</taxon>
        <taxon>Nitrospirota</taxon>
        <taxon>Nitrospiria</taxon>
        <taxon>Nitrospirales</taxon>
        <taxon>Nitrospiraceae</taxon>
        <taxon>Candidatus Magnetominusculus</taxon>
    </lineage>
</organism>